<evidence type="ECO:0000256" key="3">
    <source>
        <dbReference type="ARBA" id="ARBA00022723"/>
    </source>
</evidence>
<evidence type="ECO:0000256" key="2">
    <source>
        <dbReference type="ARBA" id="ARBA00022485"/>
    </source>
</evidence>
<keyword evidence="5" id="KW-0411">Iron-sulfur</keyword>
<evidence type="ECO:0000313" key="9">
    <source>
        <dbReference type="Proteomes" id="UP000075737"/>
    </source>
</evidence>
<dbReference type="OrthoDB" id="9798978at2"/>
<comment type="similarity">
    <text evidence="1">Belongs to the class-I fumarase family.</text>
</comment>
<gene>
    <name evidence="8" type="primary">ttdA</name>
    <name evidence="8" type="ORF">ATZ99_02560</name>
</gene>
<evidence type="ECO:0000313" key="8">
    <source>
        <dbReference type="EMBL" id="KYO68737.1"/>
    </source>
</evidence>
<keyword evidence="6 8" id="KW-0456">Lyase</keyword>
<organism evidence="8 9">
    <name type="scientific">Thermovenabulum gondwanense</name>
    <dbReference type="NCBI Taxonomy" id="520767"/>
    <lineage>
        <taxon>Bacteria</taxon>
        <taxon>Bacillati</taxon>
        <taxon>Bacillota</taxon>
        <taxon>Clostridia</taxon>
        <taxon>Thermosediminibacterales</taxon>
        <taxon>Thermosediminibacteraceae</taxon>
        <taxon>Thermovenabulum</taxon>
    </lineage>
</organism>
<feature type="domain" description="Fe-S hydro-lyase tartrate dehydratase alpha-type catalytic" evidence="7">
    <location>
        <begin position="11"/>
        <end position="279"/>
    </location>
</feature>
<dbReference type="AlphaFoldDB" id="A0A162N3C0"/>
<dbReference type="GO" id="GO:0008730">
    <property type="term" value="F:L(+)-tartrate dehydratase activity"/>
    <property type="evidence" value="ECO:0007669"/>
    <property type="project" value="UniProtKB-EC"/>
</dbReference>
<dbReference type="GO" id="GO:0046872">
    <property type="term" value="F:metal ion binding"/>
    <property type="evidence" value="ECO:0007669"/>
    <property type="project" value="UniProtKB-KW"/>
</dbReference>
<comment type="caution">
    <text evidence="8">The sequence shown here is derived from an EMBL/GenBank/DDBJ whole genome shotgun (WGS) entry which is preliminary data.</text>
</comment>
<dbReference type="STRING" id="520767.ATZ99_02560"/>
<dbReference type="EC" id="4.2.1.32" evidence="8"/>
<evidence type="ECO:0000256" key="5">
    <source>
        <dbReference type="ARBA" id="ARBA00023014"/>
    </source>
</evidence>
<protein>
    <submittedName>
        <fullName evidence="8">L(+)-tartrate dehydratase subunit alpha</fullName>
        <ecNumber evidence="8">4.2.1.32</ecNumber>
    </submittedName>
</protein>
<dbReference type="GO" id="GO:0051539">
    <property type="term" value="F:4 iron, 4 sulfur cluster binding"/>
    <property type="evidence" value="ECO:0007669"/>
    <property type="project" value="UniProtKB-KW"/>
</dbReference>
<dbReference type="NCBIfam" id="TIGR00722">
    <property type="entry name" value="ttdA_fumA_fumB"/>
    <property type="match status" value="1"/>
</dbReference>
<dbReference type="NCBIfam" id="NF004885">
    <property type="entry name" value="PRK06246.1"/>
    <property type="match status" value="1"/>
</dbReference>
<dbReference type="PATRIC" id="fig|520767.4.peg.255"/>
<evidence type="ECO:0000259" key="7">
    <source>
        <dbReference type="Pfam" id="PF05681"/>
    </source>
</evidence>
<dbReference type="EMBL" id="LOHZ01000015">
    <property type="protein sequence ID" value="KYO68737.1"/>
    <property type="molecule type" value="Genomic_DNA"/>
</dbReference>
<proteinExistence type="inferred from homology"/>
<name>A0A162N3C0_9FIRM</name>
<keyword evidence="9" id="KW-1185">Reference proteome</keyword>
<reference evidence="8 9" key="1">
    <citation type="submission" date="2015-12" db="EMBL/GenBank/DDBJ databases">
        <title>Draft genome of Thermovenabulum gondwanense isolated from a red thermophilic microbial mat colonisisng an outflow channel of a bore well.</title>
        <authorList>
            <person name="Patel B.K."/>
        </authorList>
    </citation>
    <scope>NUCLEOTIDE SEQUENCE [LARGE SCALE GENOMIC DNA]</scope>
    <source>
        <strain evidence="8 9">R270</strain>
    </source>
</reference>
<dbReference type="PANTHER" id="PTHR30389">
    <property type="entry name" value="FUMARATE HYDRATASE-RELATED"/>
    <property type="match status" value="1"/>
</dbReference>
<keyword evidence="2" id="KW-0004">4Fe-4S</keyword>
<accession>A0A162N3C0</accession>
<dbReference type="RefSeq" id="WP_068747428.1">
    <property type="nucleotide sequence ID" value="NZ_LOHZ01000015.1"/>
</dbReference>
<dbReference type="InterPro" id="IPR004646">
    <property type="entry name" value="Fe-S_hydro-lyase_TtdA-typ_cat"/>
</dbReference>
<keyword evidence="3" id="KW-0479">Metal-binding</keyword>
<dbReference type="InterPro" id="IPR051208">
    <property type="entry name" value="Class-I_Fumarase/Tartrate_DH"/>
</dbReference>
<evidence type="ECO:0000256" key="6">
    <source>
        <dbReference type="ARBA" id="ARBA00023239"/>
    </source>
</evidence>
<sequence length="281" mass="30583">MREIHIDEIISAVEKLCIDANIILPDDVKREINKYYETESSPLGKEVLKDIIKNYKIAEEKNIPICQDTGFAVFFVKLGQDLKIVGGNLTDAINEGVRRGYKNGYLRKSIVNDPLIHRKNTGDNTPAIVHYEIVPGDKLQITFAPKGGGSENMSALRMLKPADGVEGVKKFVLETVDKAGSNPCPPIIIGVGIGGTIEVATLIAKKALLRPIGQPHPQPEIAELEKELLNEVNKLGIGPQGFGGTTTALAVHIETFPAHIASLPVAINIQCHVARHKEIEL</sequence>
<dbReference type="Pfam" id="PF05681">
    <property type="entry name" value="Fumerase"/>
    <property type="match status" value="1"/>
</dbReference>
<evidence type="ECO:0000256" key="4">
    <source>
        <dbReference type="ARBA" id="ARBA00023004"/>
    </source>
</evidence>
<evidence type="ECO:0000256" key="1">
    <source>
        <dbReference type="ARBA" id="ARBA00008876"/>
    </source>
</evidence>
<dbReference type="PANTHER" id="PTHR30389:SF17">
    <property type="entry name" value="L(+)-TARTRATE DEHYDRATASE SUBUNIT ALPHA-RELATED"/>
    <property type="match status" value="1"/>
</dbReference>
<dbReference type="Proteomes" id="UP000075737">
    <property type="component" value="Unassembled WGS sequence"/>
</dbReference>
<keyword evidence="4" id="KW-0408">Iron</keyword>